<dbReference type="SMART" id="SM00790">
    <property type="entry name" value="AFOR_N"/>
    <property type="match status" value="1"/>
</dbReference>
<gene>
    <name evidence="10" type="ORF">DRJ04_00990</name>
</gene>
<evidence type="ECO:0000256" key="8">
    <source>
        <dbReference type="ARBA" id="ARBA00049934"/>
    </source>
</evidence>
<evidence type="ECO:0000256" key="1">
    <source>
        <dbReference type="ARBA" id="ARBA00001966"/>
    </source>
</evidence>
<comment type="cofactor">
    <cofactor evidence="1">
        <name>[4Fe-4S] cluster</name>
        <dbReference type="ChEBI" id="CHEBI:49883"/>
    </cofactor>
</comment>
<dbReference type="PANTHER" id="PTHR30038">
    <property type="entry name" value="ALDEHYDE FERREDOXIN OXIDOREDUCTASE"/>
    <property type="match status" value="1"/>
</dbReference>
<evidence type="ECO:0000256" key="3">
    <source>
        <dbReference type="ARBA" id="ARBA00022485"/>
    </source>
</evidence>
<evidence type="ECO:0000256" key="6">
    <source>
        <dbReference type="ARBA" id="ARBA00023004"/>
    </source>
</evidence>
<dbReference type="InterPro" id="IPR013985">
    <property type="entry name" value="Ald_Fedxn_OxRdtase_dom3"/>
</dbReference>
<accession>A0A662DLI0</accession>
<dbReference type="GO" id="GO:0016625">
    <property type="term" value="F:oxidoreductase activity, acting on the aldehyde or oxo group of donors, iron-sulfur protein as acceptor"/>
    <property type="evidence" value="ECO:0007669"/>
    <property type="project" value="InterPro"/>
</dbReference>
<dbReference type="Gene3D" id="1.10.569.10">
    <property type="entry name" value="Aldehyde Ferredoxin Oxidoreductase Protein, subunit A, domain 2"/>
    <property type="match status" value="1"/>
</dbReference>
<evidence type="ECO:0000313" key="10">
    <source>
        <dbReference type="EMBL" id="RLE15153.1"/>
    </source>
</evidence>
<keyword evidence="7" id="KW-0411">Iron-sulfur</keyword>
<dbReference type="Proteomes" id="UP000280417">
    <property type="component" value="Unassembled WGS sequence"/>
</dbReference>
<evidence type="ECO:0000256" key="2">
    <source>
        <dbReference type="ARBA" id="ARBA00011032"/>
    </source>
</evidence>
<keyword evidence="5" id="KW-0560">Oxidoreductase</keyword>
<name>A0A662DLI0_UNCAE</name>
<dbReference type="Pfam" id="PF01314">
    <property type="entry name" value="AFOR_C"/>
    <property type="match status" value="1"/>
</dbReference>
<dbReference type="Gene3D" id="3.60.9.10">
    <property type="entry name" value="Aldehyde ferredoxin oxidoreductase, N-terminal domain"/>
    <property type="match status" value="1"/>
</dbReference>
<dbReference type="InterPro" id="IPR036503">
    <property type="entry name" value="Ald_Fedxn_OxRdtase_N_sf"/>
</dbReference>
<dbReference type="SUPFAM" id="SSF56228">
    <property type="entry name" value="Aldehyde ferredoxin oxidoreductase, N-terminal domain"/>
    <property type="match status" value="1"/>
</dbReference>
<evidence type="ECO:0000256" key="5">
    <source>
        <dbReference type="ARBA" id="ARBA00023002"/>
    </source>
</evidence>
<comment type="cofactor">
    <cofactor evidence="8">
        <name>tungstopterin</name>
        <dbReference type="ChEBI" id="CHEBI:30402"/>
    </cofactor>
</comment>
<evidence type="ECO:0000313" key="11">
    <source>
        <dbReference type="Proteomes" id="UP000280417"/>
    </source>
</evidence>
<comment type="caution">
    <text evidence="10">The sequence shown here is derived from an EMBL/GenBank/DDBJ whole genome shotgun (WGS) entry which is preliminary data.</text>
</comment>
<dbReference type="AlphaFoldDB" id="A0A662DLI0"/>
<keyword evidence="6" id="KW-0408">Iron</keyword>
<dbReference type="GO" id="GO:0046872">
    <property type="term" value="F:metal ion binding"/>
    <property type="evidence" value="ECO:0007669"/>
    <property type="project" value="UniProtKB-KW"/>
</dbReference>
<dbReference type="EMBL" id="QMQA01000015">
    <property type="protein sequence ID" value="RLE15153.1"/>
    <property type="molecule type" value="Genomic_DNA"/>
</dbReference>
<comment type="similarity">
    <text evidence="2">Belongs to the AOR/FOR family.</text>
</comment>
<dbReference type="Gene3D" id="1.10.599.10">
    <property type="entry name" value="Aldehyde Ferredoxin Oxidoreductase Protein, subunit A, domain 3"/>
    <property type="match status" value="1"/>
</dbReference>
<dbReference type="PANTHER" id="PTHR30038:SF7">
    <property type="entry name" value="TUNGSTEN-CONTAINING GLYCERALDEHYDE-3-PHOSPHATE:FERREDOXIN OXIDOREDUCTASE"/>
    <property type="match status" value="1"/>
</dbReference>
<feature type="domain" description="Aldehyde ferredoxin oxidoreductase N-terminal" evidence="9">
    <location>
        <begin position="6"/>
        <end position="215"/>
    </location>
</feature>
<dbReference type="InterPro" id="IPR013983">
    <property type="entry name" value="Ald_Fedxn_OxRdtase_N"/>
</dbReference>
<dbReference type="InterPro" id="IPR051919">
    <property type="entry name" value="W-dependent_AOR"/>
</dbReference>
<dbReference type="GO" id="GO:0051539">
    <property type="term" value="F:4 iron, 4 sulfur cluster binding"/>
    <property type="evidence" value="ECO:0007669"/>
    <property type="project" value="UniProtKB-KW"/>
</dbReference>
<dbReference type="InterPro" id="IPR001203">
    <property type="entry name" value="OxRdtase_Ald_Fedxn_C"/>
</dbReference>
<keyword evidence="4" id="KW-0479">Metal-binding</keyword>
<sequence length="653" mass="73947">MDYFGFAGKVLKIDLTTGEIKKEPLDIELCRRFLGGAGAGWRMLFDYLRPETDPFSPDNPIIISSGALVATGAYGMVKIAATTKFPIVATRDHRYYVGSSIGGAEFGTMLKRAGYDHLIITGKSEKPVYIRILDDKVEICDASLYWKKMDIFDTTDALKEKYGKNTSVIAIGLAGENLVRYAIAYIDKKDSLGKSGFGAVMGSKNLKAIAVGGTGKIKIADKERFEKAVEYEKKIFLSWGGREQWLKMGMAAGWDTFKFTQYPGKRWTREEWSRYYGNEKRRESIDKILACPYCLLDCRIRWKIPSGEFAGEVGYGSPYSKGATSGLLLGISDINKMLHWVTLANRAGICFYTSTRLIDFVTQLYIEGRLTRKDTDGFELRRDYEFYLELFDKIIKKQGIGEILSEGWVVTGEKLGIKPEEYWYCGISKGTDIIYEARTAKLHPLIFGYVTNPRPHHGGLHTLTVLVNQPIEAIRKQIEGWGLSKETVERIFTPAEYTGKFNIGRYARYMEDAMAVKNSTGLCAIYTVFGPLLGKELAEIYSAATGIEYSAEEMIKAGERAFNVKKLLNAREGFTRKDDKFPDIWTQPLNTPEGKEELTDYYKIHPITREDLNRLLDDYYDERGWNKEKGIPSKEKLEDLELSECSDALNFVK</sequence>
<reference evidence="10 11" key="1">
    <citation type="submission" date="2018-06" db="EMBL/GenBank/DDBJ databases">
        <title>Extensive metabolic versatility and redundancy in microbially diverse, dynamic hydrothermal sediments.</title>
        <authorList>
            <person name="Dombrowski N."/>
            <person name="Teske A."/>
            <person name="Baker B.J."/>
        </authorList>
    </citation>
    <scope>NUCLEOTIDE SEQUENCE [LARGE SCALE GENOMIC DNA]</scope>
    <source>
        <strain evidence="10">B3_G15</strain>
    </source>
</reference>
<keyword evidence="3" id="KW-0004">4Fe-4S</keyword>
<evidence type="ECO:0000256" key="7">
    <source>
        <dbReference type="ARBA" id="ARBA00023014"/>
    </source>
</evidence>
<dbReference type="InterPro" id="IPR036021">
    <property type="entry name" value="Tungsten_al_ferr_oxy-like_C"/>
</dbReference>
<evidence type="ECO:0000259" key="9">
    <source>
        <dbReference type="SMART" id="SM00790"/>
    </source>
</evidence>
<dbReference type="GO" id="GO:0009055">
    <property type="term" value="F:electron transfer activity"/>
    <property type="evidence" value="ECO:0007669"/>
    <property type="project" value="InterPro"/>
</dbReference>
<dbReference type="SUPFAM" id="SSF48310">
    <property type="entry name" value="Aldehyde ferredoxin oxidoreductase, C-terminal domains"/>
    <property type="match status" value="1"/>
</dbReference>
<proteinExistence type="inferred from homology"/>
<dbReference type="Pfam" id="PF02730">
    <property type="entry name" value="AFOR_N"/>
    <property type="match status" value="1"/>
</dbReference>
<organism evidence="10 11">
    <name type="scientific">Aerophobetes bacterium</name>
    <dbReference type="NCBI Taxonomy" id="2030807"/>
    <lineage>
        <taxon>Bacteria</taxon>
        <taxon>Candidatus Aerophobota</taxon>
    </lineage>
</organism>
<dbReference type="InterPro" id="IPR013984">
    <property type="entry name" value="Ald_Fedxn_OxRdtase_dom2"/>
</dbReference>
<evidence type="ECO:0000256" key="4">
    <source>
        <dbReference type="ARBA" id="ARBA00022723"/>
    </source>
</evidence>
<protein>
    <recommendedName>
        <fullName evidence="9">Aldehyde ferredoxin oxidoreductase N-terminal domain-containing protein</fullName>
    </recommendedName>
</protein>